<dbReference type="AlphaFoldDB" id="A0ABD2LLV8"/>
<comment type="caution">
    <text evidence="1">The sequence shown here is derived from an EMBL/GenBank/DDBJ whole genome shotgun (WGS) entry which is preliminary data.</text>
</comment>
<evidence type="ECO:0000313" key="2">
    <source>
        <dbReference type="Proteomes" id="UP001620626"/>
    </source>
</evidence>
<dbReference type="Proteomes" id="UP001620626">
    <property type="component" value="Unassembled WGS sequence"/>
</dbReference>
<accession>A0ABD2LLV8</accession>
<name>A0ABD2LLV8_9BILA</name>
<reference evidence="1 2" key="1">
    <citation type="submission" date="2024-10" db="EMBL/GenBank/DDBJ databases">
        <authorList>
            <person name="Kim D."/>
        </authorList>
    </citation>
    <scope>NUCLEOTIDE SEQUENCE [LARGE SCALE GENOMIC DNA]</scope>
    <source>
        <strain evidence="1">BH-2024</strain>
    </source>
</reference>
<protein>
    <submittedName>
        <fullName evidence="1">Uncharacterized protein</fullName>
    </submittedName>
</protein>
<dbReference type="EMBL" id="JBICBT010000362">
    <property type="protein sequence ID" value="KAL3116081.1"/>
    <property type="molecule type" value="Genomic_DNA"/>
</dbReference>
<keyword evidence="2" id="KW-1185">Reference proteome</keyword>
<proteinExistence type="predicted"/>
<gene>
    <name evidence="1" type="ORF">niasHT_007381</name>
</gene>
<evidence type="ECO:0000313" key="1">
    <source>
        <dbReference type="EMBL" id="KAL3116081.1"/>
    </source>
</evidence>
<organism evidence="1 2">
    <name type="scientific">Heterodera trifolii</name>
    <dbReference type="NCBI Taxonomy" id="157864"/>
    <lineage>
        <taxon>Eukaryota</taxon>
        <taxon>Metazoa</taxon>
        <taxon>Ecdysozoa</taxon>
        <taxon>Nematoda</taxon>
        <taxon>Chromadorea</taxon>
        <taxon>Rhabditida</taxon>
        <taxon>Tylenchina</taxon>
        <taxon>Tylenchomorpha</taxon>
        <taxon>Tylenchoidea</taxon>
        <taxon>Heteroderidae</taxon>
        <taxon>Heteroderinae</taxon>
        <taxon>Heterodera</taxon>
    </lineage>
</organism>
<sequence length="155" mass="17327">MDGHSSDERQADRPTICPPFSAVQTLPLWSFLVGNIHLFSDEMHTAMGQSISALSFALCFSQFLPPPPAFLPSVICPFVIFLGNCLWEKYYETITKAIPRQQQQVGGWKWENEWQKWHGKGGGKGAFVGGAMAVPEANVRFSLQTATVSFFRDEQ</sequence>